<dbReference type="EMBL" id="PYQT01000012">
    <property type="protein sequence ID" value="PSY41690.1"/>
    <property type="molecule type" value="Genomic_DNA"/>
</dbReference>
<evidence type="ECO:0000313" key="4">
    <source>
        <dbReference type="Proteomes" id="UP001219219"/>
    </source>
</evidence>
<dbReference type="Proteomes" id="UP001219219">
    <property type="component" value="Chromosome"/>
</dbReference>
<dbReference type="EMBL" id="CP117562">
    <property type="protein sequence ID" value="WDB28339.1"/>
    <property type="molecule type" value="Genomic_DNA"/>
</dbReference>
<dbReference type="InterPro" id="IPR014894">
    <property type="entry name" value="DcrB/EagT6"/>
</dbReference>
<dbReference type="Pfam" id="PF08786">
    <property type="entry name" value="DcrB"/>
    <property type="match status" value="1"/>
</dbReference>
<accession>A0AAX1LYE9</accession>
<organism evidence="2 4">
    <name type="scientific">Escherichia albertii</name>
    <dbReference type="NCBI Taxonomy" id="208962"/>
    <lineage>
        <taxon>Bacteria</taxon>
        <taxon>Pseudomonadati</taxon>
        <taxon>Pseudomonadota</taxon>
        <taxon>Gammaproteobacteria</taxon>
        <taxon>Enterobacterales</taxon>
        <taxon>Enterobacteriaceae</taxon>
        <taxon>Escherichia</taxon>
    </lineage>
</organism>
<dbReference type="RefSeq" id="WP_000860986.1">
    <property type="nucleotide sequence ID" value="NZ_BBVE01000032.1"/>
</dbReference>
<evidence type="ECO:0000313" key="1">
    <source>
        <dbReference type="EMBL" id="PSY41690.1"/>
    </source>
</evidence>
<proteinExistence type="predicted"/>
<dbReference type="Proteomes" id="UP000240382">
    <property type="component" value="Unassembled WGS sequence"/>
</dbReference>
<gene>
    <name evidence="1" type="ORF">C7B09_12290</name>
    <name evidence="2" type="ORF">PS049_18625</name>
</gene>
<reference evidence="1 3" key="1">
    <citation type="submission" date="2018-03" db="EMBL/GenBank/DDBJ databases">
        <title>Whole Genome Sequencing of Escherichia coli isolates from wildlife.</title>
        <authorList>
            <person name="Whitehouse C.A."/>
            <person name="Lacher D.W."/>
            <person name="Mammel M.K."/>
            <person name="Barnaba T."/>
            <person name="Lorch J.M."/>
        </authorList>
    </citation>
    <scope>NUCLEOTIDE SEQUENCE [LARGE SCALE GENOMIC DNA]</scope>
    <source>
        <strain evidence="1 3">20507-2</strain>
    </source>
</reference>
<sequence length="143" mass="16130">MKTYPLPEASLPLPGEGWLDNSMNVFRHPVTQASVIVTRGKCAQNRSLDDELDAQWQQLLSMTEQFDMGPRKPVSLPGCPDVAARETCCSFTRAGVTYHQWQLALLLPDSQSLLVATQTTLNEPQEEDLRYRETLKQGIRLSR</sequence>
<protein>
    <submittedName>
        <fullName evidence="1">DUF1795 domain-containing protein</fullName>
    </submittedName>
    <submittedName>
        <fullName evidence="2">DcrB-related protein</fullName>
    </submittedName>
</protein>
<evidence type="ECO:0000313" key="3">
    <source>
        <dbReference type="Proteomes" id="UP000240382"/>
    </source>
</evidence>
<dbReference type="AlphaFoldDB" id="A0AAX1LYE9"/>
<keyword evidence="3" id="KW-1185">Reference proteome</keyword>
<dbReference type="InterPro" id="IPR016123">
    <property type="entry name" value="Mog1/PsbP_a/b/a-sand"/>
</dbReference>
<dbReference type="SUPFAM" id="SSF55724">
    <property type="entry name" value="Mog1p/PsbP-like"/>
    <property type="match status" value="1"/>
</dbReference>
<evidence type="ECO:0000313" key="2">
    <source>
        <dbReference type="EMBL" id="WDB28339.1"/>
    </source>
</evidence>
<reference evidence="2" key="2">
    <citation type="submission" date="2023-02" db="EMBL/GenBank/DDBJ databases">
        <title>Escherichia albertii as a potential enteropathogen in the light of epidemiological and genomic studies.</title>
        <authorList>
            <person name="Leszczynska K."/>
            <person name="Swiecicka I."/>
            <person name="Daniluk T."/>
            <person name="Lebensztejn D."/>
            <person name="Chmielewska S."/>
            <person name="Leszczynska D."/>
            <person name="Gawor J."/>
            <person name="Kliber M."/>
        </authorList>
    </citation>
    <scope>NUCLEOTIDE SEQUENCE</scope>
    <source>
        <strain evidence="2">BIA_7</strain>
    </source>
</reference>
<dbReference type="Gene3D" id="3.40.1000.10">
    <property type="entry name" value="Mog1/PsbP, alpha/beta/alpha sandwich"/>
    <property type="match status" value="1"/>
</dbReference>
<name>A0AAX1LYE9_ESCAL</name>